<reference evidence="2 3" key="1">
    <citation type="journal article" date="2024" name="G3 (Bethesda)">
        <title>Genome assembly of Hibiscus sabdariffa L. provides insights into metabolisms of medicinal natural products.</title>
        <authorList>
            <person name="Kim T."/>
        </authorList>
    </citation>
    <scope>NUCLEOTIDE SEQUENCE [LARGE SCALE GENOMIC DNA]</scope>
    <source>
        <strain evidence="2">TK-2024</strain>
        <tissue evidence="2">Old leaves</tissue>
    </source>
</reference>
<gene>
    <name evidence="2" type="ORF">V6N12_013579</name>
</gene>
<proteinExistence type="predicted"/>
<evidence type="ECO:0000313" key="3">
    <source>
        <dbReference type="Proteomes" id="UP001472677"/>
    </source>
</evidence>
<comment type="caution">
    <text evidence="2">The sequence shown here is derived from an EMBL/GenBank/DDBJ whole genome shotgun (WGS) entry which is preliminary data.</text>
</comment>
<feature type="region of interest" description="Disordered" evidence="1">
    <location>
        <begin position="249"/>
        <end position="279"/>
    </location>
</feature>
<accession>A0ABR2C9S2</accession>
<name>A0ABR2C9S2_9ROSI</name>
<protein>
    <submittedName>
        <fullName evidence="2">Uncharacterized protein</fullName>
    </submittedName>
</protein>
<dbReference type="Proteomes" id="UP001472677">
    <property type="component" value="Unassembled WGS sequence"/>
</dbReference>
<dbReference type="EMBL" id="JBBPBM010000060">
    <property type="protein sequence ID" value="KAK8516172.1"/>
    <property type="molecule type" value="Genomic_DNA"/>
</dbReference>
<feature type="compositionally biased region" description="Basic residues" evidence="1">
    <location>
        <begin position="257"/>
        <end position="266"/>
    </location>
</feature>
<organism evidence="2 3">
    <name type="scientific">Hibiscus sabdariffa</name>
    <name type="common">roselle</name>
    <dbReference type="NCBI Taxonomy" id="183260"/>
    <lineage>
        <taxon>Eukaryota</taxon>
        <taxon>Viridiplantae</taxon>
        <taxon>Streptophyta</taxon>
        <taxon>Embryophyta</taxon>
        <taxon>Tracheophyta</taxon>
        <taxon>Spermatophyta</taxon>
        <taxon>Magnoliopsida</taxon>
        <taxon>eudicotyledons</taxon>
        <taxon>Gunneridae</taxon>
        <taxon>Pentapetalae</taxon>
        <taxon>rosids</taxon>
        <taxon>malvids</taxon>
        <taxon>Malvales</taxon>
        <taxon>Malvaceae</taxon>
        <taxon>Malvoideae</taxon>
        <taxon>Hibiscus</taxon>
    </lineage>
</organism>
<keyword evidence="3" id="KW-1185">Reference proteome</keyword>
<evidence type="ECO:0000313" key="2">
    <source>
        <dbReference type="EMBL" id="KAK8516172.1"/>
    </source>
</evidence>
<sequence length="279" mass="28683">MVELVSESEHSGVSNPGALPLSDFPPLGAGVAAATSEAVTVASTVFAGDVGHVGKVDVVAEVEVAAAGESVPALVSPDQGWKALFSGLLLPFHAPVEVNVSATYDLLSTITVDLGNSTYVDVGVQLDWAPPCCSSWGVFGHVTDKCRKTVVQEGAKSVGASYEISAGVVGEIGFDVGAKASSCPVIVDPVGDVGLCVRSESVPSSNHGGVIIPNKFDALCDVVEEKFQVATMRPCRVAATSVADLMEKLKPKEKLNKKNGKGKGRGKQKDSKDGCSPSC</sequence>
<evidence type="ECO:0000256" key="1">
    <source>
        <dbReference type="SAM" id="MobiDB-lite"/>
    </source>
</evidence>